<keyword evidence="3" id="KW-0964">Secreted</keyword>
<dbReference type="PANTHER" id="PTHR45650">
    <property type="entry name" value="GDSL-LIKE LIPASE/ACYLHYDROLASE-RELATED"/>
    <property type="match status" value="1"/>
</dbReference>
<evidence type="ECO:0000313" key="9">
    <source>
        <dbReference type="EMBL" id="KAJ9139559.1"/>
    </source>
</evidence>
<comment type="similarity">
    <text evidence="2">Belongs to the 'GDSL' lipolytic enzyme family.</text>
</comment>
<keyword evidence="5" id="KW-0378">Hydrolase</keyword>
<dbReference type="Proteomes" id="UP001174677">
    <property type="component" value="Chromosome 17"/>
</dbReference>
<evidence type="ECO:0000256" key="4">
    <source>
        <dbReference type="ARBA" id="ARBA00022729"/>
    </source>
</evidence>
<dbReference type="Pfam" id="PF00657">
    <property type="entry name" value="Lipase_GDSL"/>
    <property type="match status" value="1"/>
</dbReference>
<evidence type="ECO:0000256" key="6">
    <source>
        <dbReference type="ARBA" id="ARBA00022963"/>
    </source>
</evidence>
<dbReference type="PANTHER" id="PTHR45650:SF80">
    <property type="entry name" value="FINGER PROTEIN, PUTATIVE-RELATED"/>
    <property type="match status" value="1"/>
</dbReference>
<dbReference type="InterPro" id="IPR051238">
    <property type="entry name" value="GDSL_esterase/lipase"/>
</dbReference>
<evidence type="ECO:0000256" key="1">
    <source>
        <dbReference type="ARBA" id="ARBA00004613"/>
    </source>
</evidence>
<sequence length="365" mass="40597">MKTFVLFVLILALTLAAWCSGEAPPKAQPQVPCYFVFGASYYDDGNNNRLLTLAKSNYPPYGIDFLQGPTGRFTNGRTTADFLAEFLGFSHFIPSFASQSNRKCNKDILQGINYASGSSGILKETGRHVGARIGMDGQLQNHKTIISRISTLLGNTTDSYLNSCLYTVAMGDNDYIGNYFLPLFYNTSRHYSPQQYAFRLLEQYSKQLTSLHELGARKIALFGIPPLDCSPDANSKHFAAKNYSECVGEKTHAIGLFNAGLKGLVDQLNKDLRDARFMLVDAYGISRSSVSKFKVTDAACCKTEPRVGLSICIPRVDPCAERNDYMWWDAVHQTEAAYRINAQRAFKAQSPTDTYPVDITQLLQL</sequence>
<feature type="signal peptide" evidence="8">
    <location>
        <begin position="1"/>
        <end position="16"/>
    </location>
</feature>
<evidence type="ECO:0000256" key="8">
    <source>
        <dbReference type="SAM" id="SignalP"/>
    </source>
</evidence>
<keyword evidence="4 8" id="KW-0732">Signal</keyword>
<evidence type="ECO:0000256" key="7">
    <source>
        <dbReference type="ARBA" id="ARBA00023098"/>
    </source>
</evidence>
<dbReference type="InterPro" id="IPR036514">
    <property type="entry name" value="SGNH_hydro_sf"/>
</dbReference>
<keyword evidence="10" id="KW-1185">Reference proteome</keyword>
<comment type="caution">
    <text evidence="9">The sequence shown here is derived from an EMBL/GenBank/DDBJ whole genome shotgun (WGS) entry which is preliminary data.</text>
</comment>
<comment type="subcellular location">
    <subcellularLocation>
        <location evidence="1">Secreted</location>
    </subcellularLocation>
</comment>
<accession>A0ABQ9KGT5</accession>
<evidence type="ECO:0000313" key="10">
    <source>
        <dbReference type="Proteomes" id="UP001174677"/>
    </source>
</evidence>
<keyword evidence="6" id="KW-0442">Lipid degradation</keyword>
<keyword evidence="7" id="KW-0443">Lipid metabolism</keyword>
<reference evidence="9" key="1">
    <citation type="journal article" date="2023" name="Plant Biotechnol. J.">
        <title>Chromosome-level wild Hevea brasiliensis genome provides new tools for genomic-assisted breeding and valuable loci to elevate rubber yield.</title>
        <authorList>
            <person name="Cheng H."/>
            <person name="Song X."/>
            <person name="Hu Y."/>
            <person name="Wu T."/>
            <person name="Yang Q."/>
            <person name="An Z."/>
            <person name="Feng S."/>
            <person name="Deng Z."/>
            <person name="Wu W."/>
            <person name="Zeng X."/>
            <person name="Tu M."/>
            <person name="Wang X."/>
            <person name="Huang H."/>
        </authorList>
    </citation>
    <scope>NUCLEOTIDE SEQUENCE</scope>
    <source>
        <strain evidence="9">MT/VB/25A 57/8</strain>
    </source>
</reference>
<dbReference type="InterPro" id="IPR035669">
    <property type="entry name" value="SGNH_plant_lipase-like"/>
</dbReference>
<feature type="chain" id="PRO_5047009804" evidence="8">
    <location>
        <begin position="17"/>
        <end position="365"/>
    </location>
</feature>
<gene>
    <name evidence="9" type="ORF">P3X46_030284</name>
</gene>
<evidence type="ECO:0000256" key="3">
    <source>
        <dbReference type="ARBA" id="ARBA00022525"/>
    </source>
</evidence>
<protein>
    <submittedName>
        <fullName evidence="9">Uncharacterized protein</fullName>
    </submittedName>
</protein>
<dbReference type="Gene3D" id="3.40.50.1110">
    <property type="entry name" value="SGNH hydrolase"/>
    <property type="match status" value="1"/>
</dbReference>
<evidence type="ECO:0000256" key="5">
    <source>
        <dbReference type="ARBA" id="ARBA00022801"/>
    </source>
</evidence>
<dbReference type="EMBL" id="JARPOI010000017">
    <property type="protein sequence ID" value="KAJ9139559.1"/>
    <property type="molecule type" value="Genomic_DNA"/>
</dbReference>
<name>A0ABQ9KGT5_HEVBR</name>
<evidence type="ECO:0000256" key="2">
    <source>
        <dbReference type="ARBA" id="ARBA00008668"/>
    </source>
</evidence>
<dbReference type="InterPro" id="IPR001087">
    <property type="entry name" value="GDSL"/>
</dbReference>
<proteinExistence type="inferred from homology"/>
<dbReference type="CDD" id="cd01837">
    <property type="entry name" value="SGNH_plant_lipase_like"/>
    <property type="match status" value="1"/>
</dbReference>
<dbReference type="SUPFAM" id="SSF52266">
    <property type="entry name" value="SGNH hydrolase"/>
    <property type="match status" value="1"/>
</dbReference>
<organism evidence="9 10">
    <name type="scientific">Hevea brasiliensis</name>
    <name type="common">Para rubber tree</name>
    <name type="synonym">Siphonia brasiliensis</name>
    <dbReference type="NCBI Taxonomy" id="3981"/>
    <lineage>
        <taxon>Eukaryota</taxon>
        <taxon>Viridiplantae</taxon>
        <taxon>Streptophyta</taxon>
        <taxon>Embryophyta</taxon>
        <taxon>Tracheophyta</taxon>
        <taxon>Spermatophyta</taxon>
        <taxon>Magnoliopsida</taxon>
        <taxon>eudicotyledons</taxon>
        <taxon>Gunneridae</taxon>
        <taxon>Pentapetalae</taxon>
        <taxon>rosids</taxon>
        <taxon>fabids</taxon>
        <taxon>Malpighiales</taxon>
        <taxon>Euphorbiaceae</taxon>
        <taxon>Crotonoideae</taxon>
        <taxon>Micrandreae</taxon>
        <taxon>Hevea</taxon>
    </lineage>
</organism>